<proteinExistence type="predicted"/>
<dbReference type="OrthoDB" id="129830at2"/>
<organism evidence="2 3">
    <name type="scientific">Nibricoccus aquaticus</name>
    <dbReference type="NCBI Taxonomy" id="2576891"/>
    <lineage>
        <taxon>Bacteria</taxon>
        <taxon>Pseudomonadati</taxon>
        <taxon>Verrucomicrobiota</taxon>
        <taxon>Opitutia</taxon>
        <taxon>Opitutales</taxon>
        <taxon>Opitutaceae</taxon>
        <taxon>Nibricoccus</taxon>
    </lineage>
</organism>
<dbReference type="InterPro" id="IPR010982">
    <property type="entry name" value="Lambda_DNA-bd_dom_sf"/>
</dbReference>
<dbReference type="KEGG" id="vbh:CMV30_18740"/>
<sequence>MSAPYPSFSEKAAAAQLLDRIRAQRLGRNWSQLEMAQRAGVSYAAYKAFERGVGNITLINLLKILSVLNCLDRLAELVPPVVPAEKETLATLEKPKRVRATARRS</sequence>
<reference evidence="2 3" key="1">
    <citation type="submission" date="2017-09" db="EMBL/GenBank/DDBJ databases">
        <title>Complete genome sequence of Verrucomicrobial strain HZ-65, isolated from freshwater.</title>
        <authorList>
            <person name="Choi A."/>
        </authorList>
    </citation>
    <scope>NUCLEOTIDE SEQUENCE [LARGE SCALE GENOMIC DNA]</scope>
    <source>
        <strain evidence="2 3">HZ-65</strain>
    </source>
</reference>
<dbReference type="CDD" id="cd00093">
    <property type="entry name" value="HTH_XRE"/>
    <property type="match status" value="1"/>
</dbReference>
<dbReference type="Pfam" id="PF01381">
    <property type="entry name" value="HTH_3"/>
    <property type="match status" value="1"/>
</dbReference>
<dbReference type="Proteomes" id="UP000217265">
    <property type="component" value="Chromosome"/>
</dbReference>
<dbReference type="AlphaFoldDB" id="A0A290QND5"/>
<evidence type="ECO:0000259" key="1">
    <source>
        <dbReference type="PROSITE" id="PS50943"/>
    </source>
</evidence>
<dbReference type="SMART" id="SM00530">
    <property type="entry name" value="HTH_XRE"/>
    <property type="match status" value="1"/>
</dbReference>
<evidence type="ECO:0000313" key="3">
    <source>
        <dbReference type="Proteomes" id="UP000217265"/>
    </source>
</evidence>
<dbReference type="EMBL" id="CP023344">
    <property type="protein sequence ID" value="ATC65822.1"/>
    <property type="molecule type" value="Genomic_DNA"/>
</dbReference>
<dbReference type="RefSeq" id="WP_096057451.1">
    <property type="nucleotide sequence ID" value="NZ_CP023344.1"/>
</dbReference>
<name>A0A290QND5_9BACT</name>
<feature type="domain" description="HTH cro/C1-type" evidence="1">
    <location>
        <begin position="21"/>
        <end position="74"/>
    </location>
</feature>
<gene>
    <name evidence="2" type="ORF">CMV30_18740</name>
</gene>
<dbReference type="InterPro" id="IPR001387">
    <property type="entry name" value="Cro/C1-type_HTH"/>
</dbReference>
<protein>
    <recommendedName>
        <fullName evidence="1">HTH cro/C1-type domain-containing protein</fullName>
    </recommendedName>
</protein>
<accession>A0A290QND5</accession>
<dbReference type="GO" id="GO:0003677">
    <property type="term" value="F:DNA binding"/>
    <property type="evidence" value="ECO:0007669"/>
    <property type="project" value="InterPro"/>
</dbReference>
<dbReference type="PROSITE" id="PS50943">
    <property type="entry name" value="HTH_CROC1"/>
    <property type="match status" value="1"/>
</dbReference>
<keyword evidence="3" id="KW-1185">Reference proteome</keyword>
<evidence type="ECO:0000313" key="2">
    <source>
        <dbReference type="EMBL" id="ATC65822.1"/>
    </source>
</evidence>
<dbReference type="Gene3D" id="1.10.260.40">
    <property type="entry name" value="lambda repressor-like DNA-binding domains"/>
    <property type="match status" value="1"/>
</dbReference>
<dbReference type="SUPFAM" id="SSF47413">
    <property type="entry name" value="lambda repressor-like DNA-binding domains"/>
    <property type="match status" value="1"/>
</dbReference>